<evidence type="ECO:0000259" key="6">
    <source>
        <dbReference type="PROSITE" id="PS50888"/>
    </source>
</evidence>
<feature type="region of interest" description="Disordered" evidence="5">
    <location>
        <begin position="222"/>
        <end position="257"/>
    </location>
</feature>
<evidence type="ECO:0000313" key="9">
    <source>
        <dbReference type="Proteomes" id="UP000038830"/>
    </source>
</evidence>
<dbReference type="RefSeq" id="XP_020072345.1">
    <property type="nucleotide sequence ID" value="XM_020214339.1"/>
</dbReference>
<feature type="domain" description="BHLH" evidence="6">
    <location>
        <begin position="247"/>
        <end position="306"/>
    </location>
</feature>
<dbReference type="Proteomes" id="UP000038830">
    <property type="component" value="Unassembled WGS sequence"/>
</dbReference>
<feature type="compositionally biased region" description="Low complexity" evidence="5">
    <location>
        <begin position="353"/>
        <end position="372"/>
    </location>
</feature>
<dbReference type="STRING" id="983966.A0A0H5C400"/>
<feature type="region of interest" description="Disordered" evidence="5">
    <location>
        <begin position="94"/>
        <end position="114"/>
    </location>
</feature>
<protein>
    <submittedName>
        <fullName evidence="7">RTG3 protein</fullName>
    </submittedName>
</protein>
<reference evidence="7" key="1">
    <citation type="submission" date="2014-12" db="EMBL/GenBank/DDBJ databases">
        <authorList>
            <person name="Jaenicke S."/>
        </authorList>
    </citation>
    <scope>NUCLEOTIDE SEQUENCE [LARGE SCALE GENOMIC DNA]</scope>
    <source>
        <strain evidence="7">CBS1600</strain>
    </source>
</reference>
<feature type="compositionally biased region" description="Polar residues" evidence="5">
    <location>
        <begin position="94"/>
        <end position="105"/>
    </location>
</feature>
<dbReference type="OrthoDB" id="690068at2759"/>
<dbReference type="GO" id="GO:0000978">
    <property type="term" value="F:RNA polymerase II cis-regulatory region sequence-specific DNA binding"/>
    <property type="evidence" value="ECO:0007669"/>
    <property type="project" value="TreeGrafter"/>
</dbReference>
<dbReference type="GO" id="GO:0005634">
    <property type="term" value="C:nucleus"/>
    <property type="evidence" value="ECO:0007669"/>
    <property type="project" value="UniProtKB-SubCell"/>
</dbReference>
<dbReference type="Proteomes" id="UP000094389">
    <property type="component" value="Unassembled WGS sequence"/>
</dbReference>
<name>A0A0H5C400_CYBJN</name>
<proteinExistence type="predicted"/>
<evidence type="ECO:0000313" key="10">
    <source>
        <dbReference type="Proteomes" id="UP000094389"/>
    </source>
</evidence>
<reference evidence="8 10" key="3">
    <citation type="journal article" date="2016" name="Proc. Natl. Acad. Sci. U.S.A.">
        <title>Comparative genomics of biotechnologically important yeasts.</title>
        <authorList>
            <person name="Riley R."/>
            <person name="Haridas S."/>
            <person name="Wolfe K.H."/>
            <person name="Lopes M.R."/>
            <person name="Hittinger C.T."/>
            <person name="Goeker M."/>
            <person name="Salamov A.A."/>
            <person name="Wisecaver J.H."/>
            <person name="Long T.M."/>
            <person name="Calvey C.H."/>
            <person name="Aerts A.L."/>
            <person name="Barry K.W."/>
            <person name="Choi C."/>
            <person name="Clum A."/>
            <person name="Coughlan A.Y."/>
            <person name="Deshpande S."/>
            <person name="Douglass A.P."/>
            <person name="Hanson S.J."/>
            <person name="Klenk H.-P."/>
            <person name="LaButti K.M."/>
            <person name="Lapidus A."/>
            <person name="Lindquist E.A."/>
            <person name="Lipzen A.M."/>
            <person name="Meier-Kolthoff J.P."/>
            <person name="Ohm R.A."/>
            <person name="Otillar R.P."/>
            <person name="Pangilinan J.L."/>
            <person name="Peng Y."/>
            <person name="Rokas A."/>
            <person name="Rosa C.A."/>
            <person name="Scheuner C."/>
            <person name="Sibirny A.A."/>
            <person name="Slot J.C."/>
            <person name="Stielow J.B."/>
            <person name="Sun H."/>
            <person name="Kurtzman C.P."/>
            <person name="Blackwell M."/>
            <person name="Grigoriev I.V."/>
            <person name="Jeffries T.W."/>
        </authorList>
    </citation>
    <scope>NUCLEOTIDE SEQUENCE [LARGE SCALE GENOMIC DNA]</scope>
    <source>
        <strain evidence="10">ATCC 18201 / CBS 1600 / BCRC 20928 / JCM 3617 / NBRC 0987 / NRRL Y-1542</strain>
        <strain evidence="8">NRRL Y-1542</strain>
    </source>
</reference>
<feature type="compositionally biased region" description="Polar residues" evidence="5">
    <location>
        <begin position="333"/>
        <end position="352"/>
    </location>
</feature>
<keyword evidence="4" id="KW-0539">Nucleus</keyword>
<comment type="subcellular location">
    <subcellularLocation>
        <location evidence="1">Nucleus</location>
    </subcellularLocation>
</comment>
<dbReference type="PROSITE" id="PS50888">
    <property type="entry name" value="BHLH"/>
    <property type="match status" value="1"/>
</dbReference>
<dbReference type="InterPro" id="IPR011598">
    <property type="entry name" value="bHLH_dom"/>
</dbReference>
<accession>A0A1E4S724</accession>
<reference evidence="9" key="2">
    <citation type="journal article" date="2015" name="J. Biotechnol.">
        <title>The structure of the Cyberlindnera jadinii genome and its relation to Candida utilis analyzed by the occurrence of single nucleotide polymorphisms.</title>
        <authorList>
            <person name="Rupp O."/>
            <person name="Brinkrolf K."/>
            <person name="Buerth C."/>
            <person name="Kunigo M."/>
            <person name="Schneider J."/>
            <person name="Jaenicke S."/>
            <person name="Goesmann A."/>
            <person name="Puehler A."/>
            <person name="Jaeger K.-E."/>
            <person name="Ernst J.F."/>
        </authorList>
    </citation>
    <scope>NUCLEOTIDE SEQUENCE [LARGE SCALE GENOMIC DNA]</scope>
    <source>
        <strain evidence="9">ATCC 18201 / CBS 1600 / BCRC 20928 / JCM 3617 / NBRC 0987 / NRRL Y-1542</strain>
    </source>
</reference>
<dbReference type="InterPro" id="IPR036638">
    <property type="entry name" value="HLH_DNA-bd_sf"/>
</dbReference>
<gene>
    <name evidence="7" type="primary">RTG3</name>
    <name evidence="7" type="ORF">BN1211_2818</name>
    <name evidence="8" type="ORF">CYBJADRAFT_166059</name>
</gene>
<organism evidence="7 9">
    <name type="scientific">Cyberlindnera jadinii (strain ATCC 18201 / CBS 1600 / BCRC 20928 / JCM 3617 / NBRC 0987 / NRRL Y-1542)</name>
    <name type="common">Torula yeast</name>
    <name type="synonym">Candida utilis</name>
    <dbReference type="NCBI Taxonomy" id="983966"/>
    <lineage>
        <taxon>Eukaryota</taxon>
        <taxon>Fungi</taxon>
        <taxon>Dikarya</taxon>
        <taxon>Ascomycota</taxon>
        <taxon>Saccharomycotina</taxon>
        <taxon>Saccharomycetes</taxon>
        <taxon>Phaffomycetales</taxon>
        <taxon>Phaffomycetaceae</taxon>
        <taxon>Cyberlindnera</taxon>
    </lineage>
</organism>
<accession>A0A0H5C400</accession>
<dbReference type="PANTHER" id="PTHR46117">
    <property type="entry name" value="FI24210P1"/>
    <property type="match status" value="1"/>
</dbReference>
<dbReference type="Pfam" id="PF00010">
    <property type="entry name" value="HLH"/>
    <property type="match status" value="1"/>
</dbReference>
<evidence type="ECO:0000313" key="8">
    <source>
        <dbReference type="EMBL" id="ODV75306.1"/>
    </source>
</evidence>
<feature type="compositionally biased region" description="Basic and acidic residues" evidence="5">
    <location>
        <begin position="239"/>
        <end position="257"/>
    </location>
</feature>
<evidence type="ECO:0000256" key="3">
    <source>
        <dbReference type="ARBA" id="ARBA00023163"/>
    </source>
</evidence>
<evidence type="ECO:0000256" key="2">
    <source>
        <dbReference type="ARBA" id="ARBA00023015"/>
    </source>
</evidence>
<dbReference type="GO" id="GO:0000981">
    <property type="term" value="F:DNA-binding transcription factor activity, RNA polymerase II-specific"/>
    <property type="evidence" value="ECO:0007669"/>
    <property type="project" value="TreeGrafter"/>
</dbReference>
<keyword evidence="2" id="KW-0805">Transcription regulation</keyword>
<keyword evidence="10" id="KW-1185">Reference proteome</keyword>
<dbReference type="InterPro" id="IPR051732">
    <property type="entry name" value="USF"/>
</dbReference>
<evidence type="ECO:0000256" key="4">
    <source>
        <dbReference type="ARBA" id="ARBA00023242"/>
    </source>
</evidence>
<dbReference type="EMBL" id="CDQK01000003">
    <property type="protein sequence ID" value="CEP22452.1"/>
    <property type="molecule type" value="Genomic_DNA"/>
</dbReference>
<feature type="region of interest" description="Disordered" evidence="5">
    <location>
        <begin position="328"/>
        <end position="386"/>
    </location>
</feature>
<dbReference type="SUPFAM" id="SSF47459">
    <property type="entry name" value="HLH, helix-loop-helix DNA-binding domain"/>
    <property type="match status" value="1"/>
</dbReference>
<evidence type="ECO:0000256" key="5">
    <source>
        <dbReference type="SAM" id="MobiDB-lite"/>
    </source>
</evidence>
<evidence type="ECO:0000313" key="7">
    <source>
        <dbReference type="EMBL" id="CEP22452.1"/>
    </source>
</evidence>
<sequence>MTDDFLKFDGDIPTGSDDFPFDVSSAIPEHELLDFNPTAYTGLQQQENAGGYNFGINSNGNNENDIDINIETINDNQLGSSNISDLNDRSDTLDPTTLLSRSSVPGSVHDSFHKGYASPAQSSYPINSHLSTSFQAQRQGSIYDTLESIASPGQQSTSDAINAQYFSPPASKHIPFQTQRKNSIYLQPSSFQHSLGTSINSPGTSFNDALSPYASVDALRSPRSMAASPGGGSLPKQQMSKDEKLRRRREFHNQVERRRRDLIKQKIKELGLIVPPSLLLVDDDGKEVKASKSVIINKTVQYVEHLHKVLEAQKTRQEELITRIEELSKYPDRNTTPTSSAGDINSTSSEPLQHQQQLSAQPQQQQQQQQRQDYNTGANLDNNTNGASMYFDVDAMLKTDDWYQLNN</sequence>
<dbReference type="GO" id="GO:0046983">
    <property type="term" value="F:protein dimerization activity"/>
    <property type="evidence" value="ECO:0007669"/>
    <property type="project" value="InterPro"/>
</dbReference>
<keyword evidence="3" id="KW-0804">Transcription</keyword>
<dbReference type="AlphaFoldDB" id="A0A0H5C400"/>
<evidence type="ECO:0000256" key="1">
    <source>
        <dbReference type="ARBA" id="ARBA00004123"/>
    </source>
</evidence>
<dbReference type="Gene3D" id="4.10.280.10">
    <property type="entry name" value="Helix-loop-helix DNA-binding domain"/>
    <property type="match status" value="1"/>
</dbReference>
<feature type="compositionally biased region" description="Polar residues" evidence="5">
    <location>
        <begin position="373"/>
        <end position="386"/>
    </location>
</feature>
<dbReference type="GeneID" id="30988735"/>
<dbReference type="OMA" id="EFHNQVE"/>
<dbReference type="EMBL" id="KV453926">
    <property type="protein sequence ID" value="ODV75306.1"/>
    <property type="molecule type" value="Genomic_DNA"/>
</dbReference>
<dbReference type="SMART" id="SM00353">
    <property type="entry name" value="HLH"/>
    <property type="match status" value="1"/>
</dbReference>
<dbReference type="PANTHER" id="PTHR46117:SF3">
    <property type="entry name" value="FI24210P1"/>
    <property type="match status" value="1"/>
</dbReference>